<evidence type="ECO:0000256" key="5">
    <source>
        <dbReference type="RuleBase" id="RU003560"/>
    </source>
</evidence>
<dbReference type="InterPro" id="IPR005814">
    <property type="entry name" value="Aminotrans_3"/>
</dbReference>
<keyword evidence="7" id="KW-1185">Reference proteome</keyword>
<name>A0ABX1NL74_9RHOO</name>
<gene>
    <name evidence="6" type="ORF">GPA27_22110</name>
</gene>
<keyword evidence="4 5" id="KW-0663">Pyridoxal phosphate</keyword>
<protein>
    <submittedName>
        <fullName evidence="6">Aminotransferase class III-fold pyridoxal phosphate-dependent enzyme</fullName>
    </submittedName>
</protein>
<evidence type="ECO:0000256" key="1">
    <source>
        <dbReference type="ARBA" id="ARBA00001933"/>
    </source>
</evidence>
<evidence type="ECO:0000313" key="7">
    <source>
        <dbReference type="Proteomes" id="UP000634522"/>
    </source>
</evidence>
<keyword evidence="3" id="KW-0808">Transferase</keyword>
<reference evidence="6 7" key="1">
    <citation type="submission" date="2019-12" db="EMBL/GenBank/DDBJ databases">
        <title>Comparative genomics gives insights into the taxonomy of the Azoarcus-Aromatoleum group and reveals separate origins of nif in the plant-associated Azoarcus and non-plant-associated Aromatoleum sub-groups.</title>
        <authorList>
            <person name="Lafos M."/>
            <person name="Maluk M."/>
            <person name="Batista M."/>
            <person name="Junghare M."/>
            <person name="Carmona M."/>
            <person name="Faoro H."/>
            <person name="Cruz L.M."/>
            <person name="Battistoni F."/>
            <person name="De Souza E."/>
            <person name="Pedrosa F."/>
            <person name="Chen W.-M."/>
            <person name="Poole P.S."/>
            <person name="Dixon R.A."/>
            <person name="James E.K."/>
        </authorList>
    </citation>
    <scope>NUCLEOTIDE SEQUENCE [LARGE SCALE GENOMIC DNA]</scope>
    <source>
        <strain evidence="6 7">T</strain>
    </source>
</reference>
<dbReference type="Proteomes" id="UP000634522">
    <property type="component" value="Unassembled WGS sequence"/>
</dbReference>
<proteinExistence type="inferred from homology"/>
<accession>A0ABX1NL74</accession>
<dbReference type="GO" id="GO:0008483">
    <property type="term" value="F:transaminase activity"/>
    <property type="evidence" value="ECO:0007669"/>
    <property type="project" value="UniProtKB-KW"/>
</dbReference>
<evidence type="ECO:0000256" key="3">
    <source>
        <dbReference type="ARBA" id="ARBA00022679"/>
    </source>
</evidence>
<dbReference type="Gene3D" id="3.90.1150.10">
    <property type="entry name" value="Aspartate Aminotransferase, domain 1"/>
    <property type="match status" value="1"/>
</dbReference>
<dbReference type="PANTHER" id="PTHR42684">
    <property type="entry name" value="ADENOSYLMETHIONINE-8-AMINO-7-OXONONANOATE AMINOTRANSFERASE"/>
    <property type="match status" value="1"/>
</dbReference>
<dbReference type="RefSeq" id="WP_169142608.1">
    <property type="nucleotide sequence ID" value="NZ_WTVS01000062.1"/>
</dbReference>
<keyword evidence="2 6" id="KW-0032">Aminotransferase</keyword>
<organism evidence="6 7">
    <name type="scientific">Aromatoleum toluolicum</name>
    <dbReference type="NCBI Taxonomy" id="90060"/>
    <lineage>
        <taxon>Bacteria</taxon>
        <taxon>Pseudomonadati</taxon>
        <taxon>Pseudomonadota</taxon>
        <taxon>Betaproteobacteria</taxon>
        <taxon>Rhodocyclales</taxon>
        <taxon>Rhodocyclaceae</taxon>
        <taxon>Aromatoleum</taxon>
    </lineage>
</organism>
<dbReference type="Gene3D" id="3.40.640.10">
    <property type="entry name" value="Type I PLP-dependent aspartate aminotransferase-like (Major domain)"/>
    <property type="match status" value="1"/>
</dbReference>
<dbReference type="PROSITE" id="PS00600">
    <property type="entry name" value="AA_TRANSFER_CLASS_3"/>
    <property type="match status" value="1"/>
</dbReference>
<evidence type="ECO:0000256" key="2">
    <source>
        <dbReference type="ARBA" id="ARBA00022576"/>
    </source>
</evidence>
<dbReference type="Pfam" id="PF00202">
    <property type="entry name" value="Aminotran_3"/>
    <property type="match status" value="1"/>
</dbReference>
<sequence length="435" mass="46539">MSNDQAFWLPFTANRAFWKSPRVITGARGHYYTTDDGRQLLDGFSGLWTSGLGHCHPKIVAAVQEQVATLDYAMGFQVTNDKAIALAREVAALAPAGMGKVFFTNSGSESADTALKIALAYHRARGEGQRTRLIGRERGYHGVNFGGLSVGGIPGNRKVFSAALLPGVDHLRHTYSAADMAFSKGQPAWGAQLADDLERLCALHDASNIAAVIVEPVAGSTGILVPPIGYLQRLREICDKCGILLIFDEVITAFGRVGAPFAAARFGVTPDIITTAKGLTNGVVPMGAVIVRDGVYDALMQGPEHVVELFHGYTYSGHPLAAAAGLATLAAYREEDSFARARAVEPIFEEMIHSLREEAKVVDIRNVGLMGGIELAPRPGAVGARGFEVFLKCFEAGVVIRNGGDVLQFSPFLDSTPDELGRIFDTVRQALRTVA</sequence>
<comment type="cofactor">
    <cofactor evidence="1">
        <name>pyridoxal 5'-phosphate</name>
        <dbReference type="ChEBI" id="CHEBI:597326"/>
    </cofactor>
</comment>
<dbReference type="PANTHER" id="PTHR42684:SF1">
    <property type="entry name" value="BETA-ALANINE--PYRUVATE AMINOTRANSFERASE"/>
    <property type="match status" value="1"/>
</dbReference>
<evidence type="ECO:0000256" key="4">
    <source>
        <dbReference type="ARBA" id="ARBA00022898"/>
    </source>
</evidence>
<comment type="similarity">
    <text evidence="5">Belongs to the class-III pyridoxal-phosphate-dependent aminotransferase family.</text>
</comment>
<dbReference type="SUPFAM" id="SSF53383">
    <property type="entry name" value="PLP-dependent transferases"/>
    <property type="match status" value="1"/>
</dbReference>
<dbReference type="InterPro" id="IPR015422">
    <property type="entry name" value="PyrdxlP-dep_Trfase_small"/>
</dbReference>
<comment type="caution">
    <text evidence="6">The sequence shown here is derived from an EMBL/GenBank/DDBJ whole genome shotgun (WGS) entry which is preliminary data.</text>
</comment>
<dbReference type="InterPro" id="IPR049704">
    <property type="entry name" value="Aminotrans_3_PPA_site"/>
</dbReference>
<evidence type="ECO:0000313" key="6">
    <source>
        <dbReference type="EMBL" id="NMG00077.1"/>
    </source>
</evidence>
<dbReference type="EMBL" id="WTVS01000062">
    <property type="protein sequence ID" value="NMG00077.1"/>
    <property type="molecule type" value="Genomic_DNA"/>
</dbReference>
<dbReference type="InterPro" id="IPR015421">
    <property type="entry name" value="PyrdxlP-dep_Trfase_major"/>
</dbReference>
<dbReference type="CDD" id="cd00610">
    <property type="entry name" value="OAT_like"/>
    <property type="match status" value="1"/>
</dbReference>
<dbReference type="InterPro" id="IPR015424">
    <property type="entry name" value="PyrdxlP-dep_Trfase"/>
</dbReference>